<sequence length="88" mass="10001">FARHNFGRQCLSAEDEQETKFRDIILIMEMLTNLMSTDILNLSKDDQPNGAHESIDGATVVFFGLELVVPLMNAELLKFPSLCSCYFR</sequence>
<proteinExistence type="predicted"/>
<feature type="non-terminal residue" evidence="1">
    <location>
        <position position="1"/>
    </location>
</feature>
<evidence type="ECO:0000313" key="1">
    <source>
        <dbReference type="EMBL" id="CEK72589.1"/>
    </source>
</evidence>
<protein>
    <submittedName>
        <fullName evidence="1">Uncharacterized protein</fullName>
    </submittedName>
</protein>
<gene>
    <name evidence="1" type="primary">ORF83097</name>
</gene>
<accession>A0A0B6ZVE5</accession>
<organism evidence="1">
    <name type="scientific">Arion vulgaris</name>
    <dbReference type="NCBI Taxonomy" id="1028688"/>
    <lineage>
        <taxon>Eukaryota</taxon>
        <taxon>Metazoa</taxon>
        <taxon>Spiralia</taxon>
        <taxon>Lophotrochozoa</taxon>
        <taxon>Mollusca</taxon>
        <taxon>Gastropoda</taxon>
        <taxon>Heterobranchia</taxon>
        <taxon>Euthyneura</taxon>
        <taxon>Panpulmonata</taxon>
        <taxon>Eupulmonata</taxon>
        <taxon>Stylommatophora</taxon>
        <taxon>Helicina</taxon>
        <taxon>Arionoidea</taxon>
        <taxon>Arionidae</taxon>
        <taxon>Arion</taxon>
    </lineage>
</organism>
<dbReference type="EMBL" id="HACG01025724">
    <property type="protein sequence ID" value="CEK72589.1"/>
    <property type="molecule type" value="Transcribed_RNA"/>
</dbReference>
<name>A0A0B6ZVE5_9EUPU</name>
<reference evidence="1" key="1">
    <citation type="submission" date="2014-12" db="EMBL/GenBank/DDBJ databases">
        <title>Insight into the proteome of Arion vulgaris.</title>
        <authorList>
            <person name="Aradska J."/>
            <person name="Bulat T."/>
            <person name="Smidak R."/>
            <person name="Sarate P."/>
            <person name="Gangsoo J."/>
            <person name="Sialana F."/>
            <person name="Bilban M."/>
            <person name="Lubec G."/>
        </authorList>
    </citation>
    <scope>NUCLEOTIDE SEQUENCE</scope>
    <source>
        <tissue evidence="1">Skin</tissue>
    </source>
</reference>
<dbReference type="AlphaFoldDB" id="A0A0B6ZVE5"/>